<organism evidence="4 5">
    <name type="scientific">Paenibacillus eucommiae</name>
    <dbReference type="NCBI Taxonomy" id="1355755"/>
    <lineage>
        <taxon>Bacteria</taxon>
        <taxon>Bacillati</taxon>
        <taxon>Bacillota</taxon>
        <taxon>Bacilli</taxon>
        <taxon>Bacillales</taxon>
        <taxon>Paenibacillaceae</taxon>
        <taxon>Paenibacillus</taxon>
    </lineage>
</organism>
<dbReference type="InterPro" id="IPR015168">
    <property type="entry name" value="SsuA/THI5"/>
</dbReference>
<dbReference type="EMBL" id="JAGGLB010000025">
    <property type="protein sequence ID" value="MBP1994406.1"/>
    <property type="molecule type" value="Genomic_DNA"/>
</dbReference>
<dbReference type="SUPFAM" id="SSF53850">
    <property type="entry name" value="Periplasmic binding protein-like II"/>
    <property type="match status" value="1"/>
</dbReference>
<dbReference type="PANTHER" id="PTHR30024">
    <property type="entry name" value="ALIPHATIC SULFONATES-BINDING PROTEIN-RELATED"/>
    <property type="match status" value="1"/>
</dbReference>
<name>A0ABS4J5L9_9BACL</name>
<evidence type="ECO:0000259" key="3">
    <source>
        <dbReference type="Pfam" id="PF09084"/>
    </source>
</evidence>
<feature type="chain" id="PRO_5045520938" evidence="2">
    <location>
        <begin position="21"/>
        <end position="350"/>
    </location>
</feature>
<comment type="caution">
    <text evidence="4">The sequence shown here is derived from an EMBL/GenBank/DDBJ whole genome shotgun (WGS) entry which is preliminary data.</text>
</comment>
<feature type="region of interest" description="Disordered" evidence="1">
    <location>
        <begin position="29"/>
        <end position="49"/>
    </location>
</feature>
<dbReference type="Gene3D" id="3.40.190.10">
    <property type="entry name" value="Periplasmic binding protein-like II"/>
    <property type="match status" value="2"/>
</dbReference>
<evidence type="ECO:0000313" key="5">
    <source>
        <dbReference type="Proteomes" id="UP001519287"/>
    </source>
</evidence>
<evidence type="ECO:0000256" key="1">
    <source>
        <dbReference type="SAM" id="MobiDB-lite"/>
    </source>
</evidence>
<gene>
    <name evidence="4" type="ORF">J2Z66_006042</name>
</gene>
<dbReference type="PROSITE" id="PS51257">
    <property type="entry name" value="PROKAR_LIPOPROTEIN"/>
    <property type="match status" value="1"/>
</dbReference>
<accession>A0ABS4J5L9</accession>
<reference evidence="4 5" key="1">
    <citation type="submission" date="2021-03" db="EMBL/GenBank/DDBJ databases">
        <title>Genomic Encyclopedia of Type Strains, Phase IV (KMG-IV): sequencing the most valuable type-strain genomes for metagenomic binning, comparative biology and taxonomic classification.</title>
        <authorList>
            <person name="Goeker M."/>
        </authorList>
    </citation>
    <scope>NUCLEOTIDE SEQUENCE [LARGE SCALE GENOMIC DNA]</scope>
    <source>
        <strain evidence="4 5">DSM 26048</strain>
    </source>
</reference>
<dbReference type="RefSeq" id="WP_209976239.1">
    <property type="nucleotide sequence ID" value="NZ_JAGGLB010000025.1"/>
</dbReference>
<feature type="compositionally biased region" description="Low complexity" evidence="1">
    <location>
        <begin position="31"/>
        <end position="49"/>
    </location>
</feature>
<dbReference type="Pfam" id="PF09084">
    <property type="entry name" value="NMT1"/>
    <property type="match status" value="1"/>
</dbReference>
<keyword evidence="2" id="KW-0732">Signal</keyword>
<feature type="domain" description="SsuA/THI5-like" evidence="3">
    <location>
        <begin position="95"/>
        <end position="276"/>
    </location>
</feature>
<sequence>MKSNRIVFQLLLILMIAVLAAACGKTEPKAESSAPPAASPKSTAPAATEPAKSADPYIVRVAYTSGDGKAPIGIESWGLHAGILEEELKPLGVTEVKLVAFNSGPDINQAIISGDIDVALYGDVPAITGKASGVKTTIITLRQVGTNVWLLADKNGPKTIAELKDKTVGVARGTYMERYVIGVLKEAGILDSVKIVNLAPKDAEAALSHGDIAAYAAPVGAGPQFIAKGLVSIDEAANHQGLAGTTVTVAATPFLEKHPDFAAKWNEARQKAYDDANSKLEDFYVYFAGTSGYDLDVVKKSYPFTLFQKNPFPAEGLEAFDNGRLFLLDQKLIKNDVNIDEWLSKDLYKK</sequence>
<feature type="signal peptide" evidence="2">
    <location>
        <begin position="1"/>
        <end position="20"/>
    </location>
</feature>
<proteinExistence type="predicted"/>
<protein>
    <submittedName>
        <fullName evidence="4">NitT/TauT family transport system substrate-binding protein/sulfonate transport system substrate-binding protein</fullName>
    </submittedName>
</protein>
<dbReference type="Proteomes" id="UP001519287">
    <property type="component" value="Unassembled WGS sequence"/>
</dbReference>
<keyword evidence="5" id="KW-1185">Reference proteome</keyword>
<evidence type="ECO:0000256" key="2">
    <source>
        <dbReference type="SAM" id="SignalP"/>
    </source>
</evidence>
<evidence type="ECO:0000313" key="4">
    <source>
        <dbReference type="EMBL" id="MBP1994406.1"/>
    </source>
</evidence>